<feature type="transmembrane region" description="Helical" evidence="6">
    <location>
        <begin position="384"/>
        <end position="406"/>
    </location>
</feature>
<feature type="transmembrane region" description="Helical" evidence="6">
    <location>
        <begin position="129"/>
        <end position="148"/>
    </location>
</feature>
<dbReference type="EMBL" id="AACS02000011">
    <property type="protein sequence ID" value="EAU82199.2"/>
    <property type="molecule type" value="Genomic_DNA"/>
</dbReference>
<gene>
    <name evidence="8" type="ORF">CC1G_10601</name>
</gene>
<keyword evidence="9" id="KW-1185">Reference proteome</keyword>
<dbReference type="InterPro" id="IPR020846">
    <property type="entry name" value="MFS_dom"/>
</dbReference>
<evidence type="ECO:0000256" key="3">
    <source>
        <dbReference type="ARBA" id="ARBA00022692"/>
    </source>
</evidence>
<dbReference type="FunCoup" id="A8P8P0">
    <property type="interactions" value="90"/>
</dbReference>
<dbReference type="eggNOG" id="KOG2533">
    <property type="taxonomic scope" value="Eukaryota"/>
</dbReference>
<feature type="transmembrane region" description="Helical" evidence="6">
    <location>
        <begin position="189"/>
        <end position="211"/>
    </location>
</feature>
<feature type="transmembrane region" description="Helical" evidence="6">
    <location>
        <begin position="100"/>
        <end position="122"/>
    </location>
</feature>
<evidence type="ECO:0000313" key="8">
    <source>
        <dbReference type="EMBL" id="EAU82199.2"/>
    </source>
</evidence>
<evidence type="ECO:0000256" key="5">
    <source>
        <dbReference type="ARBA" id="ARBA00023136"/>
    </source>
</evidence>
<protein>
    <recommendedName>
        <fullName evidence="7">Major facilitator superfamily (MFS) profile domain-containing protein</fullName>
    </recommendedName>
</protein>
<keyword evidence="4 6" id="KW-1133">Transmembrane helix</keyword>
<dbReference type="KEGG" id="cci:CC1G_10601"/>
<comment type="subcellular location">
    <subcellularLocation>
        <location evidence="1">Membrane</location>
        <topology evidence="1">Multi-pass membrane protein</topology>
    </subcellularLocation>
</comment>
<feature type="transmembrane region" description="Helical" evidence="6">
    <location>
        <begin position="335"/>
        <end position="352"/>
    </location>
</feature>
<evidence type="ECO:0000259" key="7">
    <source>
        <dbReference type="PROSITE" id="PS50850"/>
    </source>
</evidence>
<dbReference type="AlphaFoldDB" id="A8P8P0"/>
<keyword evidence="5 6" id="KW-0472">Membrane</keyword>
<dbReference type="PROSITE" id="PS50850">
    <property type="entry name" value="MFS"/>
    <property type="match status" value="1"/>
</dbReference>
<reference evidence="8 9" key="1">
    <citation type="journal article" date="2010" name="Proc. Natl. Acad. Sci. U.S.A.">
        <title>Insights into evolution of multicellular fungi from the assembled chromosomes of the mushroom Coprinopsis cinerea (Coprinus cinereus).</title>
        <authorList>
            <person name="Stajich J.E."/>
            <person name="Wilke S.K."/>
            <person name="Ahren D."/>
            <person name="Au C.H."/>
            <person name="Birren B.W."/>
            <person name="Borodovsky M."/>
            <person name="Burns C."/>
            <person name="Canback B."/>
            <person name="Casselton L.A."/>
            <person name="Cheng C.K."/>
            <person name="Deng J."/>
            <person name="Dietrich F.S."/>
            <person name="Fargo D.C."/>
            <person name="Farman M.L."/>
            <person name="Gathman A.C."/>
            <person name="Goldberg J."/>
            <person name="Guigo R."/>
            <person name="Hoegger P.J."/>
            <person name="Hooker J.B."/>
            <person name="Huggins A."/>
            <person name="James T.Y."/>
            <person name="Kamada T."/>
            <person name="Kilaru S."/>
            <person name="Kodira C."/>
            <person name="Kues U."/>
            <person name="Kupfer D."/>
            <person name="Kwan H.S."/>
            <person name="Lomsadze A."/>
            <person name="Li W."/>
            <person name="Lilly W.W."/>
            <person name="Ma L.J."/>
            <person name="Mackey A.J."/>
            <person name="Manning G."/>
            <person name="Martin F."/>
            <person name="Muraguchi H."/>
            <person name="Natvig D.O."/>
            <person name="Palmerini H."/>
            <person name="Ramesh M.A."/>
            <person name="Rehmeyer C.J."/>
            <person name="Roe B.A."/>
            <person name="Shenoy N."/>
            <person name="Stanke M."/>
            <person name="Ter-Hovhannisyan V."/>
            <person name="Tunlid A."/>
            <person name="Velagapudi R."/>
            <person name="Vision T.J."/>
            <person name="Zeng Q."/>
            <person name="Zolan M.E."/>
            <person name="Pukkila P.J."/>
        </authorList>
    </citation>
    <scope>NUCLEOTIDE SEQUENCE [LARGE SCALE GENOMIC DNA]</scope>
    <source>
        <strain evidence="9">Okayama-7 / 130 / ATCC MYA-4618 / FGSC 9003</strain>
    </source>
</reference>
<accession>A8P8P0</accession>
<dbReference type="InterPro" id="IPR036259">
    <property type="entry name" value="MFS_trans_sf"/>
</dbReference>
<evidence type="ECO:0000256" key="4">
    <source>
        <dbReference type="ARBA" id="ARBA00022989"/>
    </source>
</evidence>
<dbReference type="PANTHER" id="PTHR43791:SF85">
    <property type="entry name" value="TRANSPORTER, PUTATIVE (AFU_ORTHOLOGUE AFUA_6G00710)-RELATED"/>
    <property type="match status" value="1"/>
</dbReference>
<feature type="transmembrane region" description="Helical" evidence="6">
    <location>
        <begin position="454"/>
        <end position="474"/>
    </location>
</feature>
<dbReference type="VEuPathDB" id="FungiDB:CC1G_10601"/>
<evidence type="ECO:0000256" key="2">
    <source>
        <dbReference type="ARBA" id="ARBA00022448"/>
    </source>
</evidence>
<dbReference type="PANTHER" id="PTHR43791">
    <property type="entry name" value="PERMEASE-RELATED"/>
    <property type="match status" value="1"/>
</dbReference>
<dbReference type="GO" id="GO:0016020">
    <property type="term" value="C:membrane"/>
    <property type="evidence" value="ECO:0007669"/>
    <property type="project" value="UniProtKB-SubCell"/>
</dbReference>
<evidence type="ECO:0000313" key="9">
    <source>
        <dbReference type="Proteomes" id="UP000001861"/>
    </source>
</evidence>
<feature type="transmembrane region" description="Helical" evidence="6">
    <location>
        <begin position="154"/>
        <end position="177"/>
    </location>
</feature>
<sequence length="508" mass="56443">MSSKSSTSLSRSSFDVDKHLHLHHFTSEETMSVRSDCGSPVSLRLKAAEALERKVWFKLDKWILPVVTMFYLLSFLDRTNLGNARVAGLQKDLKMTNDQYSIALTVTYIPYILAELPSNLLLKAVGPNLMLPTMLTLWGIVTALQGLVTSYGGLLAARFFLGLFEGGVFPGLVLYLSSFYPRQKLQWRISVFFSAASLSGAFSGLLAFGIINMHGVGNKPGWAWIFILEGLFTFCFGVTSFVLLPRSPAHATFLRKEERDYVMARLKEDGAVERDDRVDKFSWKEVRKAFGLPQVWLLAIVLFMDGTVLYGLAYFTPSIVQGLGFTPAKTQLMSVPPFAAAFFVTMLGAFVSDRYRCRGLVSIFAFVLCIIGFSIYLVSTKHHLQYASLFFSITGVYLSAPSLSTWNANNAAPHTRRATAIAIGFIMTNSGGILATWLLGSLSAPPRYDLATKLLLGFSIAMVVVSALNLAYLWNENRKKKVMRERLGIRSQETPGMGDQSAWYVYAL</sequence>
<proteinExistence type="predicted"/>
<name>A8P8P0_COPC7</name>
<feature type="transmembrane region" description="Helical" evidence="6">
    <location>
        <begin position="223"/>
        <end position="244"/>
    </location>
</feature>
<organism evidence="8 9">
    <name type="scientific">Coprinopsis cinerea (strain Okayama-7 / 130 / ATCC MYA-4618 / FGSC 9003)</name>
    <name type="common">Inky cap fungus</name>
    <name type="synonym">Hormographiella aspergillata</name>
    <dbReference type="NCBI Taxonomy" id="240176"/>
    <lineage>
        <taxon>Eukaryota</taxon>
        <taxon>Fungi</taxon>
        <taxon>Dikarya</taxon>
        <taxon>Basidiomycota</taxon>
        <taxon>Agaricomycotina</taxon>
        <taxon>Agaricomycetes</taxon>
        <taxon>Agaricomycetidae</taxon>
        <taxon>Agaricales</taxon>
        <taxon>Agaricineae</taxon>
        <taxon>Psathyrellaceae</taxon>
        <taxon>Coprinopsis</taxon>
    </lineage>
</organism>
<feature type="domain" description="Major facilitator superfamily (MFS) profile" evidence="7">
    <location>
        <begin position="63"/>
        <end position="478"/>
    </location>
</feature>
<dbReference type="SUPFAM" id="SSF103473">
    <property type="entry name" value="MFS general substrate transporter"/>
    <property type="match status" value="1"/>
</dbReference>
<dbReference type="RefSeq" id="XP_001839608.2">
    <property type="nucleotide sequence ID" value="XM_001839556.2"/>
</dbReference>
<evidence type="ECO:0000256" key="1">
    <source>
        <dbReference type="ARBA" id="ARBA00004141"/>
    </source>
</evidence>
<dbReference type="Pfam" id="PF07690">
    <property type="entry name" value="MFS_1"/>
    <property type="match status" value="1"/>
</dbReference>
<dbReference type="InterPro" id="IPR011701">
    <property type="entry name" value="MFS"/>
</dbReference>
<dbReference type="HOGENOM" id="CLU_001265_0_1_1"/>
<dbReference type="InParanoid" id="A8P8P0"/>
<evidence type="ECO:0000256" key="6">
    <source>
        <dbReference type="SAM" id="Phobius"/>
    </source>
</evidence>
<dbReference type="Proteomes" id="UP000001861">
    <property type="component" value="Unassembled WGS sequence"/>
</dbReference>
<dbReference type="FunFam" id="1.20.1250.20:FF:000013">
    <property type="entry name" value="MFS general substrate transporter"/>
    <property type="match status" value="1"/>
</dbReference>
<feature type="transmembrane region" description="Helical" evidence="6">
    <location>
        <begin position="295"/>
        <end position="315"/>
    </location>
</feature>
<comment type="caution">
    <text evidence="8">The sequence shown here is derived from an EMBL/GenBank/DDBJ whole genome shotgun (WGS) entry which is preliminary data.</text>
</comment>
<dbReference type="OMA" id="HNIERTS"/>
<feature type="transmembrane region" description="Helical" evidence="6">
    <location>
        <begin position="418"/>
        <end position="442"/>
    </location>
</feature>
<dbReference type="GO" id="GO:0022857">
    <property type="term" value="F:transmembrane transporter activity"/>
    <property type="evidence" value="ECO:0007669"/>
    <property type="project" value="InterPro"/>
</dbReference>
<dbReference type="GeneID" id="6016226"/>
<keyword evidence="3 6" id="KW-0812">Transmembrane</keyword>
<dbReference type="OrthoDB" id="2985014at2759"/>
<keyword evidence="2" id="KW-0813">Transport</keyword>
<feature type="transmembrane region" description="Helical" evidence="6">
    <location>
        <begin position="359"/>
        <end position="378"/>
    </location>
</feature>
<dbReference type="Gene3D" id="1.20.1250.20">
    <property type="entry name" value="MFS general substrate transporter like domains"/>
    <property type="match status" value="2"/>
</dbReference>
<dbReference type="FunFam" id="1.20.1250.20:FF:000034">
    <property type="entry name" value="MFS general substrate transporter"/>
    <property type="match status" value="1"/>
</dbReference>